<dbReference type="InterPro" id="IPR004843">
    <property type="entry name" value="Calcineurin-like_PHP"/>
</dbReference>
<keyword evidence="3" id="KW-1185">Reference proteome</keyword>
<dbReference type="AlphaFoldDB" id="A0A9D4Z080"/>
<dbReference type="InterPro" id="IPR029052">
    <property type="entry name" value="Metallo-depent_PP-like"/>
</dbReference>
<protein>
    <recommendedName>
        <fullName evidence="1">Calcineurin-like phosphoesterase domain-containing protein</fullName>
    </recommendedName>
</protein>
<evidence type="ECO:0000313" key="3">
    <source>
        <dbReference type="Proteomes" id="UP001055712"/>
    </source>
</evidence>
<dbReference type="CDD" id="cd00838">
    <property type="entry name" value="MPP_superfamily"/>
    <property type="match status" value="1"/>
</dbReference>
<dbReference type="InterPro" id="IPR052963">
    <property type="entry name" value="Pantetheine_PDE"/>
</dbReference>
<gene>
    <name evidence="2" type="ORF">D9Q98_002944</name>
</gene>
<dbReference type="PANTHER" id="PTHR36492">
    <property type="match status" value="1"/>
</dbReference>
<dbReference type="EMBL" id="SIDB01000003">
    <property type="protein sequence ID" value="KAI3434890.1"/>
    <property type="molecule type" value="Genomic_DNA"/>
</dbReference>
<reference evidence="2" key="1">
    <citation type="journal article" date="2019" name="Plant J.">
        <title>Chlorella vulgaris genome assembly and annotation reveals the molecular basis for metabolic acclimation to high light conditions.</title>
        <authorList>
            <person name="Cecchin M."/>
            <person name="Marcolungo L."/>
            <person name="Rossato M."/>
            <person name="Girolomoni L."/>
            <person name="Cosentino E."/>
            <person name="Cuine S."/>
            <person name="Li-Beisson Y."/>
            <person name="Delledonne M."/>
            <person name="Ballottari M."/>
        </authorList>
    </citation>
    <scope>NUCLEOTIDE SEQUENCE</scope>
    <source>
        <strain evidence="2">211/11P</strain>
    </source>
</reference>
<dbReference type="OrthoDB" id="550558at2759"/>
<organism evidence="2 3">
    <name type="scientific">Chlorella vulgaris</name>
    <name type="common">Green alga</name>
    <dbReference type="NCBI Taxonomy" id="3077"/>
    <lineage>
        <taxon>Eukaryota</taxon>
        <taxon>Viridiplantae</taxon>
        <taxon>Chlorophyta</taxon>
        <taxon>core chlorophytes</taxon>
        <taxon>Trebouxiophyceae</taxon>
        <taxon>Chlorellales</taxon>
        <taxon>Chlorellaceae</taxon>
        <taxon>Chlorella clade</taxon>
        <taxon>Chlorella</taxon>
    </lineage>
</organism>
<dbReference type="GO" id="GO:0016787">
    <property type="term" value="F:hydrolase activity"/>
    <property type="evidence" value="ECO:0007669"/>
    <property type="project" value="InterPro"/>
</dbReference>
<dbReference type="Gene3D" id="3.60.21.10">
    <property type="match status" value="1"/>
</dbReference>
<reference evidence="2" key="2">
    <citation type="submission" date="2020-11" db="EMBL/GenBank/DDBJ databases">
        <authorList>
            <person name="Cecchin M."/>
            <person name="Marcolungo L."/>
            <person name="Rossato M."/>
            <person name="Girolomoni L."/>
            <person name="Cosentino E."/>
            <person name="Cuine S."/>
            <person name="Li-Beisson Y."/>
            <person name="Delledonne M."/>
            <person name="Ballottari M."/>
        </authorList>
    </citation>
    <scope>NUCLEOTIDE SEQUENCE</scope>
    <source>
        <strain evidence="2">211/11P</strain>
        <tissue evidence="2">Whole cell</tissue>
    </source>
</reference>
<dbReference type="SUPFAM" id="SSF56300">
    <property type="entry name" value="Metallo-dependent phosphatases"/>
    <property type="match status" value="1"/>
</dbReference>
<comment type="caution">
    <text evidence="2">The sequence shown here is derived from an EMBL/GenBank/DDBJ whole genome shotgun (WGS) entry which is preliminary data.</text>
</comment>
<name>A0A9D4Z080_CHLVU</name>
<dbReference type="PANTHER" id="PTHR36492:SF2">
    <property type="entry name" value="[ACYL-CARRIER-PROTEIN] PHOSPHODIESTERASE PPTH"/>
    <property type="match status" value="1"/>
</dbReference>
<dbReference type="Pfam" id="PF00149">
    <property type="entry name" value="Metallophos"/>
    <property type="match status" value="1"/>
</dbReference>
<feature type="domain" description="Calcineurin-like phosphoesterase" evidence="1">
    <location>
        <begin position="1"/>
        <end position="249"/>
    </location>
</feature>
<evidence type="ECO:0000313" key="2">
    <source>
        <dbReference type="EMBL" id="KAI3434890.1"/>
    </source>
</evidence>
<proteinExistence type="predicted"/>
<sequence length="335" mass="37080">MRVWAVSDIHTDYAQNLQWVEELVTGSSGGAAAEGFKQDALIVAGDVSDDLATLEKTLQLLADAFAHVFFVPGNHDLWVRRDERGKYDSLEKLRRVQALCARLGVLTEPACVGGLWVFPLLSWYHASWDREPDVAGAQPISKVMLDFHVCSWASAPHLNAHDESLAAHFDALNEPAFSAALKQVEEAAASAGGVRPPVLSFSHFLPRQELLPEKRMLYMPNLAKAAGSDLLEARVRRLKPLAHVFGHTHFSWDMAVEGQRYVQWPRGYPSENRQRRNGGAGWMPLPLFDDAKRAAGDMDGSSGLAPQQSCYWSDMYRFGARDASNVSPAPWVTLS</sequence>
<evidence type="ECO:0000259" key="1">
    <source>
        <dbReference type="Pfam" id="PF00149"/>
    </source>
</evidence>
<dbReference type="Proteomes" id="UP001055712">
    <property type="component" value="Unassembled WGS sequence"/>
</dbReference>
<accession>A0A9D4Z080</accession>